<dbReference type="EMBL" id="BAAAHP010000364">
    <property type="protein sequence ID" value="GAA0910619.1"/>
    <property type="molecule type" value="Genomic_DNA"/>
</dbReference>
<keyword evidence="2" id="KW-1185">Reference proteome</keyword>
<evidence type="ECO:0008006" key="3">
    <source>
        <dbReference type="Google" id="ProtNLM"/>
    </source>
</evidence>
<sequence>MPPELHLRPDRLHAHAAVASGLADELLAALRGAPVAAGLFAGERERLDGAVGAAVRELAELSAVLRAAAGAARGAEADVAAVLSRLRDGLGPGQP</sequence>
<dbReference type="RefSeq" id="WP_343947272.1">
    <property type="nucleotide sequence ID" value="NZ_BAAAHP010000364.1"/>
</dbReference>
<evidence type="ECO:0000313" key="2">
    <source>
        <dbReference type="Proteomes" id="UP001499967"/>
    </source>
</evidence>
<name>A0ABN1NKU3_9PSEU</name>
<protein>
    <recommendedName>
        <fullName evidence="3">Excreted virulence factor EspC (Type VII ESX diderm)</fullName>
    </recommendedName>
</protein>
<gene>
    <name evidence="1" type="ORF">GCM10009559_81390</name>
</gene>
<comment type="caution">
    <text evidence="1">The sequence shown here is derived from an EMBL/GenBank/DDBJ whole genome shotgun (WGS) entry which is preliminary data.</text>
</comment>
<dbReference type="Proteomes" id="UP001499967">
    <property type="component" value="Unassembled WGS sequence"/>
</dbReference>
<proteinExistence type="predicted"/>
<organism evidence="1 2">
    <name type="scientific">Pseudonocardia zijingensis</name>
    <dbReference type="NCBI Taxonomy" id="153376"/>
    <lineage>
        <taxon>Bacteria</taxon>
        <taxon>Bacillati</taxon>
        <taxon>Actinomycetota</taxon>
        <taxon>Actinomycetes</taxon>
        <taxon>Pseudonocardiales</taxon>
        <taxon>Pseudonocardiaceae</taxon>
        <taxon>Pseudonocardia</taxon>
    </lineage>
</organism>
<reference evidence="1 2" key="1">
    <citation type="journal article" date="2019" name="Int. J. Syst. Evol. Microbiol.">
        <title>The Global Catalogue of Microorganisms (GCM) 10K type strain sequencing project: providing services to taxonomists for standard genome sequencing and annotation.</title>
        <authorList>
            <consortium name="The Broad Institute Genomics Platform"/>
            <consortium name="The Broad Institute Genome Sequencing Center for Infectious Disease"/>
            <person name="Wu L."/>
            <person name="Ma J."/>
        </authorList>
    </citation>
    <scope>NUCLEOTIDE SEQUENCE [LARGE SCALE GENOMIC DNA]</scope>
    <source>
        <strain evidence="1 2">JCM 11117</strain>
    </source>
</reference>
<accession>A0ABN1NKU3</accession>
<evidence type="ECO:0000313" key="1">
    <source>
        <dbReference type="EMBL" id="GAA0910619.1"/>
    </source>
</evidence>